<evidence type="ECO:0000256" key="1">
    <source>
        <dbReference type="SAM" id="SignalP"/>
    </source>
</evidence>
<feature type="chain" id="PRO_5043607510" description="Secreted protein" evidence="1">
    <location>
        <begin position="19"/>
        <end position="68"/>
    </location>
</feature>
<keyword evidence="1" id="KW-0732">Signal</keyword>
<feature type="signal peptide" evidence="1">
    <location>
        <begin position="1"/>
        <end position="18"/>
    </location>
</feature>
<dbReference type="AlphaFoldDB" id="A0AAV4Y8D7"/>
<organism evidence="2 3">
    <name type="scientific">Caerostris extrusa</name>
    <name type="common">Bark spider</name>
    <name type="synonym">Caerostris bankana</name>
    <dbReference type="NCBI Taxonomy" id="172846"/>
    <lineage>
        <taxon>Eukaryota</taxon>
        <taxon>Metazoa</taxon>
        <taxon>Ecdysozoa</taxon>
        <taxon>Arthropoda</taxon>
        <taxon>Chelicerata</taxon>
        <taxon>Arachnida</taxon>
        <taxon>Araneae</taxon>
        <taxon>Araneomorphae</taxon>
        <taxon>Entelegynae</taxon>
        <taxon>Araneoidea</taxon>
        <taxon>Araneidae</taxon>
        <taxon>Caerostris</taxon>
    </lineage>
</organism>
<evidence type="ECO:0000313" key="3">
    <source>
        <dbReference type="Proteomes" id="UP001054945"/>
    </source>
</evidence>
<protein>
    <recommendedName>
        <fullName evidence="4">Secreted protein</fullName>
    </recommendedName>
</protein>
<evidence type="ECO:0008006" key="4">
    <source>
        <dbReference type="Google" id="ProtNLM"/>
    </source>
</evidence>
<accession>A0AAV4Y8D7</accession>
<reference evidence="2 3" key="1">
    <citation type="submission" date="2021-06" db="EMBL/GenBank/DDBJ databases">
        <title>Caerostris extrusa draft genome.</title>
        <authorList>
            <person name="Kono N."/>
            <person name="Arakawa K."/>
        </authorList>
    </citation>
    <scope>NUCLEOTIDE SEQUENCE [LARGE SCALE GENOMIC DNA]</scope>
</reference>
<dbReference type="EMBL" id="BPLR01018937">
    <property type="protein sequence ID" value="GIZ03363.1"/>
    <property type="molecule type" value="Genomic_DNA"/>
</dbReference>
<evidence type="ECO:0000313" key="2">
    <source>
        <dbReference type="EMBL" id="GIZ03363.1"/>
    </source>
</evidence>
<proteinExistence type="predicted"/>
<dbReference type="Proteomes" id="UP001054945">
    <property type="component" value="Unassembled WGS sequence"/>
</dbReference>
<keyword evidence="3" id="KW-1185">Reference proteome</keyword>
<name>A0AAV4Y8D7_CAEEX</name>
<gene>
    <name evidence="2" type="ORF">CEXT_751981</name>
</gene>
<sequence>MMAVSFAVFLLLLPAAFSECCQGMSCEIESFSSFYRLQPTGVHQATSTVSLLEQNGFFGWSQKLVLIE</sequence>
<comment type="caution">
    <text evidence="2">The sequence shown here is derived from an EMBL/GenBank/DDBJ whole genome shotgun (WGS) entry which is preliminary data.</text>
</comment>